<dbReference type="SUPFAM" id="SSF102114">
    <property type="entry name" value="Radical SAM enzymes"/>
    <property type="match status" value="1"/>
</dbReference>
<comment type="caution">
    <text evidence="6">The sequence shown here is derived from an EMBL/GenBank/DDBJ whole genome shotgun (WGS) entry which is preliminary data.</text>
</comment>
<dbReference type="STRING" id="1802579.A2310_00715"/>
<dbReference type="InterPro" id="IPR050377">
    <property type="entry name" value="Radical_SAM_PqqE_MftC-like"/>
</dbReference>
<evidence type="ECO:0000256" key="2">
    <source>
        <dbReference type="ARBA" id="ARBA00022723"/>
    </source>
</evidence>
<dbReference type="InterPro" id="IPR013785">
    <property type="entry name" value="Aldolase_TIM"/>
</dbReference>
<evidence type="ECO:0000313" key="7">
    <source>
        <dbReference type="Proteomes" id="UP000178417"/>
    </source>
</evidence>
<dbReference type="GO" id="GO:0046872">
    <property type="term" value="F:metal ion binding"/>
    <property type="evidence" value="ECO:0007669"/>
    <property type="project" value="UniProtKB-KW"/>
</dbReference>
<feature type="domain" description="Radical SAM core" evidence="5">
    <location>
        <begin position="34"/>
        <end position="141"/>
    </location>
</feature>
<dbReference type="InterPro" id="IPR058240">
    <property type="entry name" value="rSAM_sf"/>
</dbReference>
<keyword evidence="3" id="KW-0408">Iron</keyword>
<gene>
    <name evidence="6" type="ORF">A2310_00715</name>
</gene>
<evidence type="ECO:0000256" key="3">
    <source>
        <dbReference type="ARBA" id="ARBA00023004"/>
    </source>
</evidence>
<keyword evidence="1" id="KW-0949">S-adenosyl-L-methionine</keyword>
<accession>A0A1F4SKS0</accession>
<keyword evidence="4" id="KW-0411">Iron-sulfur</keyword>
<dbReference type="PANTHER" id="PTHR11228:SF7">
    <property type="entry name" value="PQQA PEPTIDE CYCLASE"/>
    <property type="match status" value="1"/>
</dbReference>
<name>A0A1F4SKS0_UNCSA</name>
<reference evidence="6 7" key="1">
    <citation type="journal article" date="2016" name="Nat. Commun.">
        <title>Thousands of microbial genomes shed light on interconnected biogeochemical processes in an aquifer system.</title>
        <authorList>
            <person name="Anantharaman K."/>
            <person name="Brown C.T."/>
            <person name="Hug L.A."/>
            <person name="Sharon I."/>
            <person name="Castelle C.J."/>
            <person name="Probst A.J."/>
            <person name="Thomas B.C."/>
            <person name="Singh A."/>
            <person name="Wilkins M.J."/>
            <person name="Karaoz U."/>
            <person name="Brodie E.L."/>
            <person name="Williams K.H."/>
            <person name="Hubbard S.S."/>
            <person name="Banfield J.F."/>
        </authorList>
    </citation>
    <scope>NUCLEOTIDE SEQUENCE [LARGE SCALE GENOMIC DNA]</scope>
</reference>
<dbReference type="PANTHER" id="PTHR11228">
    <property type="entry name" value="RADICAL SAM DOMAIN PROTEIN"/>
    <property type="match status" value="1"/>
</dbReference>
<evidence type="ECO:0000256" key="1">
    <source>
        <dbReference type="ARBA" id="ARBA00022691"/>
    </source>
</evidence>
<keyword evidence="2" id="KW-0479">Metal-binding</keyword>
<organism evidence="6 7">
    <name type="scientific">candidate division WOR-1 bacterium RIFOXYB2_FULL_37_13</name>
    <dbReference type="NCBI Taxonomy" id="1802579"/>
    <lineage>
        <taxon>Bacteria</taxon>
        <taxon>Bacillati</taxon>
        <taxon>Saganbacteria</taxon>
    </lineage>
</organism>
<proteinExistence type="predicted"/>
<evidence type="ECO:0000313" key="6">
    <source>
        <dbReference type="EMBL" id="OGC21026.1"/>
    </source>
</evidence>
<evidence type="ECO:0000259" key="5">
    <source>
        <dbReference type="Pfam" id="PF04055"/>
    </source>
</evidence>
<dbReference type="Gene3D" id="3.20.20.70">
    <property type="entry name" value="Aldolase class I"/>
    <property type="match status" value="1"/>
</dbReference>
<dbReference type="AlphaFoldDB" id="A0A1F4SKS0"/>
<dbReference type="Proteomes" id="UP000178417">
    <property type="component" value="Unassembled WGS sequence"/>
</dbReference>
<evidence type="ECO:0000256" key="4">
    <source>
        <dbReference type="ARBA" id="ARBA00023014"/>
    </source>
</evidence>
<dbReference type="GO" id="GO:0003824">
    <property type="term" value="F:catalytic activity"/>
    <property type="evidence" value="ECO:0007669"/>
    <property type="project" value="InterPro"/>
</dbReference>
<dbReference type="GO" id="GO:0051536">
    <property type="term" value="F:iron-sulfur cluster binding"/>
    <property type="evidence" value="ECO:0007669"/>
    <property type="project" value="UniProtKB-KW"/>
</dbReference>
<dbReference type="Pfam" id="PF04055">
    <property type="entry name" value="Radical_SAM"/>
    <property type="match status" value="1"/>
</dbReference>
<protein>
    <recommendedName>
        <fullName evidence="5">Radical SAM core domain-containing protein</fullName>
    </recommendedName>
</protein>
<dbReference type="EMBL" id="MEUB01000051">
    <property type="protein sequence ID" value="OGC21026.1"/>
    <property type="molecule type" value="Genomic_DNA"/>
</dbReference>
<sequence>MASKTCLYFLTFKTSDMYEDSLLWDNKELQKTIEAPIEKYYENLKQARVNGGEILKISGGDPFLFEQLPDFLQKAKSLGFSVHLKTNGLLYADFAKKIKGLTDKLFFFIDYPTQEEHNESRGIECFNVVIDAIRYAIQLQQNPIIEFNLTRDNVRFLPEMVELSQKLRVKLYLHTAYERQGSHGFENETYAYIKYFLRNREVFINLAELEFLKNHGNKTALPRCRAKETTITYLPDGTKVSPCFYNQTGKQGREPVCYGCVRWLYMIPSFEIGFDKYKFLSWYSKWIKSRKEQKL</sequence>
<dbReference type="InterPro" id="IPR007197">
    <property type="entry name" value="rSAM"/>
</dbReference>